<keyword evidence="9" id="KW-1185">Reference proteome</keyword>
<keyword evidence="1 7" id="KW-0963">Cytoplasm</keyword>
<dbReference type="Proteomes" id="UP001549110">
    <property type="component" value="Unassembled WGS sequence"/>
</dbReference>
<feature type="binding site" evidence="7">
    <location>
        <position position="144"/>
    </location>
    <ligand>
        <name>substrate</name>
    </ligand>
</feature>
<dbReference type="EC" id="1.1.1.262" evidence="7"/>
<comment type="miscellaneous">
    <text evidence="7">The active site is located at the dimer interface.</text>
</comment>
<dbReference type="PANTHER" id="PTHR30004">
    <property type="entry name" value="4-HYDROXYTHREONINE-4-PHOSPHATE DEHYDROGENASE"/>
    <property type="match status" value="1"/>
</dbReference>
<evidence type="ECO:0000256" key="6">
    <source>
        <dbReference type="ARBA" id="ARBA00023096"/>
    </source>
</evidence>
<evidence type="ECO:0000313" key="9">
    <source>
        <dbReference type="Proteomes" id="UP001549110"/>
    </source>
</evidence>
<evidence type="ECO:0000256" key="2">
    <source>
        <dbReference type="ARBA" id="ARBA00022723"/>
    </source>
</evidence>
<protein>
    <recommendedName>
        <fullName evidence="7">4-hydroxythreonine-4-phosphate dehydrogenase</fullName>
        <ecNumber evidence="7">1.1.1.262</ecNumber>
    </recommendedName>
    <alternativeName>
        <fullName evidence="7">4-(phosphohydroxy)-L-threonine dehydrogenase</fullName>
    </alternativeName>
</protein>
<feature type="binding site" evidence="7">
    <location>
        <position position="287"/>
    </location>
    <ligand>
        <name>substrate</name>
    </ligand>
</feature>
<comment type="similarity">
    <text evidence="7">Belongs to the PdxA family.</text>
</comment>
<feature type="binding site" evidence="7">
    <location>
        <position position="143"/>
    </location>
    <ligand>
        <name>substrate</name>
    </ligand>
</feature>
<keyword evidence="6 7" id="KW-0664">Pyridoxine biosynthesis</keyword>
<organism evidence="8 9">
    <name type="scientific">Phenylobacterium koreense</name>
    <dbReference type="NCBI Taxonomy" id="266125"/>
    <lineage>
        <taxon>Bacteria</taxon>
        <taxon>Pseudomonadati</taxon>
        <taxon>Pseudomonadota</taxon>
        <taxon>Alphaproteobacteria</taxon>
        <taxon>Caulobacterales</taxon>
        <taxon>Caulobacteraceae</taxon>
        <taxon>Phenylobacterium</taxon>
    </lineage>
</organism>
<sequence length="343" mass="35270">MSPLAPKPPAPRPLALTMGDPAGVGPEIIFKAWTQLRDSGPPFVVVGDVQSMASVSGAGMRAVRRVTSPKEALGVFPNALPVLDLPLRCPVVAGKPSSAAAPAIIGWIETAVGLALSGAVSGVVTAPISKAPLYEAGFGFPGHTEFLGELTAGARFEGARGPIMMLAVPGLRTTLVTVHEPLSKVGALLSVERIVHAGLVTAQSLVRDFGIAAPRLAIAGFNPHAGEDGTIGREDAEIIAPAVEALRAQGVAATGPSPADSLFHPTAREKYDAVVCMYHDQALIPVKMLDFWGGVNLTLGLPIVRTSPDHGTAFDIAGRGLARPDSLIAAIRAAEEIAANRAA</sequence>
<dbReference type="Gene3D" id="3.40.718.10">
    <property type="entry name" value="Isopropylmalate Dehydrogenase"/>
    <property type="match status" value="1"/>
</dbReference>
<comment type="subunit">
    <text evidence="7">Homodimer.</text>
</comment>
<proteinExistence type="inferred from homology"/>
<evidence type="ECO:0000256" key="4">
    <source>
        <dbReference type="ARBA" id="ARBA00023002"/>
    </source>
</evidence>
<gene>
    <name evidence="7" type="primary">pdxA</name>
    <name evidence="8" type="ORF">ABID41_002498</name>
</gene>
<keyword evidence="3 7" id="KW-0521">NADP</keyword>
<keyword evidence="4 7" id="KW-0560">Oxidoreductase</keyword>
<comment type="catalytic activity">
    <reaction evidence="7">
        <text>4-(phosphooxy)-L-threonine + NAD(+) = 3-amino-2-oxopropyl phosphate + CO2 + NADH</text>
        <dbReference type="Rhea" id="RHEA:32275"/>
        <dbReference type="ChEBI" id="CHEBI:16526"/>
        <dbReference type="ChEBI" id="CHEBI:57279"/>
        <dbReference type="ChEBI" id="CHEBI:57540"/>
        <dbReference type="ChEBI" id="CHEBI:57945"/>
        <dbReference type="ChEBI" id="CHEBI:58452"/>
        <dbReference type="EC" id="1.1.1.262"/>
    </reaction>
</comment>
<keyword evidence="5 7" id="KW-0520">NAD</keyword>
<dbReference type="SUPFAM" id="SSF53659">
    <property type="entry name" value="Isocitrate/Isopropylmalate dehydrogenase-like"/>
    <property type="match status" value="1"/>
</dbReference>
<feature type="binding site" evidence="7">
    <location>
        <position position="279"/>
    </location>
    <ligand>
        <name>a divalent metal cation</name>
        <dbReference type="ChEBI" id="CHEBI:60240"/>
        <note>ligand shared between dimeric partners</note>
    </ligand>
</feature>
<comment type="pathway">
    <text evidence="7">Cofactor biosynthesis; pyridoxine 5'-phosphate biosynthesis; pyridoxine 5'-phosphate from D-erythrose 4-phosphate: step 4/5.</text>
</comment>
<evidence type="ECO:0000256" key="1">
    <source>
        <dbReference type="ARBA" id="ARBA00022490"/>
    </source>
</evidence>
<dbReference type="PANTHER" id="PTHR30004:SF6">
    <property type="entry name" value="D-THREONATE 4-PHOSPHATE DEHYDROGENASE"/>
    <property type="match status" value="1"/>
</dbReference>
<dbReference type="EMBL" id="JBEPLU010000002">
    <property type="protein sequence ID" value="MET3527380.1"/>
    <property type="molecule type" value="Genomic_DNA"/>
</dbReference>
<dbReference type="HAMAP" id="MF_00536">
    <property type="entry name" value="PdxA"/>
    <property type="match status" value="1"/>
</dbReference>
<keyword evidence="7" id="KW-0460">Magnesium</keyword>
<dbReference type="InterPro" id="IPR005255">
    <property type="entry name" value="PdxA_fam"/>
</dbReference>
<feature type="binding site" evidence="7">
    <location>
        <position position="305"/>
    </location>
    <ligand>
        <name>substrate</name>
    </ligand>
</feature>
<comment type="caution">
    <text evidence="8">The sequence shown here is derived from an EMBL/GenBank/DDBJ whole genome shotgun (WGS) entry which is preliminary data.</text>
</comment>
<comment type="function">
    <text evidence="7">Catalyzes the NAD(P)-dependent oxidation of 4-(phosphooxy)-L-threonine (HTP) into 2-amino-3-oxo-4-(phosphooxy)butyric acid which spontaneously decarboxylates to form 3-amino-2-oxopropyl phosphate (AHAP).</text>
</comment>
<keyword evidence="7" id="KW-0862">Zinc</keyword>
<name>A0ABV2EJZ6_9CAUL</name>
<keyword evidence="2 7" id="KW-0479">Metal-binding</keyword>
<keyword evidence="7" id="KW-0170">Cobalt</keyword>
<comment type="subcellular location">
    <subcellularLocation>
        <location evidence="7">Cytoplasm</location>
    </subcellularLocation>
</comment>
<dbReference type="RefSeq" id="WP_331927700.1">
    <property type="nucleotide sequence ID" value="NZ_JBEPLU010000002.1"/>
</dbReference>
<feature type="binding site" evidence="7">
    <location>
        <position position="224"/>
    </location>
    <ligand>
        <name>a divalent metal cation</name>
        <dbReference type="ChEBI" id="CHEBI:60240"/>
        <note>ligand shared between dimeric partners</note>
    </ligand>
</feature>
<dbReference type="GO" id="GO:0050570">
    <property type="term" value="F:4-hydroxythreonine-4-phosphate dehydrogenase activity"/>
    <property type="evidence" value="ECO:0007669"/>
    <property type="project" value="UniProtKB-EC"/>
</dbReference>
<evidence type="ECO:0000256" key="5">
    <source>
        <dbReference type="ARBA" id="ARBA00023027"/>
    </source>
</evidence>
<accession>A0ABV2EJZ6</accession>
<evidence type="ECO:0000256" key="3">
    <source>
        <dbReference type="ARBA" id="ARBA00022857"/>
    </source>
</evidence>
<comment type="cofactor">
    <cofactor evidence="7">
        <name>Zn(2+)</name>
        <dbReference type="ChEBI" id="CHEBI:29105"/>
    </cofactor>
    <cofactor evidence="7">
        <name>Mg(2+)</name>
        <dbReference type="ChEBI" id="CHEBI:18420"/>
    </cofactor>
    <cofactor evidence="7">
        <name>Co(2+)</name>
        <dbReference type="ChEBI" id="CHEBI:48828"/>
    </cofactor>
    <text evidence="7">Binds 1 divalent metal cation per subunit. Can use ions such as Zn(2+), Mg(2+) or Co(2+).</text>
</comment>
<feature type="binding site" evidence="7">
    <location>
        <position position="179"/>
    </location>
    <ligand>
        <name>a divalent metal cation</name>
        <dbReference type="ChEBI" id="CHEBI:60240"/>
        <note>ligand shared between dimeric partners</note>
    </ligand>
</feature>
<feature type="binding site" evidence="7">
    <location>
        <position position="296"/>
    </location>
    <ligand>
        <name>substrate</name>
    </ligand>
</feature>
<dbReference type="Pfam" id="PF04166">
    <property type="entry name" value="PdxA"/>
    <property type="match status" value="1"/>
</dbReference>
<dbReference type="NCBIfam" id="NF003699">
    <property type="entry name" value="PRK05312.1"/>
    <property type="match status" value="1"/>
</dbReference>
<dbReference type="InterPro" id="IPR037510">
    <property type="entry name" value="PdxA"/>
</dbReference>
<reference evidence="8 9" key="1">
    <citation type="submission" date="2024-06" db="EMBL/GenBank/DDBJ databases">
        <title>Genomic Encyclopedia of Type Strains, Phase IV (KMG-IV): sequencing the most valuable type-strain genomes for metagenomic binning, comparative biology and taxonomic classification.</title>
        <authorList>
            <person name="Goeker M."/>
        </authorList>
    </citation>
    <scope>NUCLEOTIDE SEQUENCE [LARGE SCALE GENOMIC DNA]</scope>
    <source>
        <strain evidence="8 9">DSM 17809</strain>
    </source>
</reference>
<dbReference type="NCBIfam" id="TIGR00557">
    <property type="entry name" value="pdxA"/>
    <property type="match status" value="1"/>
</dbReference>
<evidence type="ECO:0000256" key="7">
    <source>
        <dbReference type="HAMAP-Rule" id="MF_00536"/>
    </source>
</evidence>
<evidence type="ECO:0000313" key="8">
    <source>
        <dbReference type="EMBL" id="MET3527380.1"/>
    </source>
</evidence>